<feature type="transmembrane region" description="Helical" evidence="10">
    <location>
        <begin position="103"/>
        <end position="124"/>
    </location>
</feature>
<keyword evidence="4" id="KW-0597">Phosphoprotein</keyword>
<dbReference type="Proteomes" id="UP001271007">
    <property type="component" value="Unassembled WGS sequence"/>
</dbReference>
<feature type="region of interest" description="Disordered" evidence="9">
    <location>
        <begin position="1"/>
        <end position="33"/>
    </location>
</feature>
<dbReference type="FunFam" id="1.10.4160.10:FF:000002">
    <property type="entry name" value="Purine-cytosine permease fcyB"/>
    <property type="match status" value="1"/>
</dbReference>
<gene>
    <name evidence="11" type="ORF">LTR09_007815</name>
</gene>
<evidence type="ECO:0000256" key="9">
    <source>
        <dbReference type="SAM" id="MobiDB-lite"/>
    </source>
</evidence>
<comment type="subcellular location">
    <subcellularLocation>
        <location evidence="1">Membrane</location>
        <topology evidence="1">Multi-pass membrane protein</topology>
    </subcellularLocation>
</comment>
<keyword evidence="12" id="KW-1185">Reference proteome</keyword>
<feature type="transmembrane region" description="Helical" evidence="10">
    <location>
        <begin position="402"/>
        <end position="421"/>
    </location>
</feature>
<feature type="transmembrane region" description="Helical" evidence="10">
    <location>
        <begin position="368"/>
        <end position="390"/>
    </location>
</feature>
<feature type="transmembrane region" description="Helical" evidence="10">
    <location>
        <begin position="278"/>
        <end position="301"/>
    </location>
</feature>
<feature type="compositionally biased region" description="Basic and acidic residues" evidence="9">
    <location>
        <begin position="22"/>
        <end position="33"/>
    </location>
</feature>
<reference evidence="11" key="1">
    <citation type="submission" date="2023-04" db="EMBL/GenBank/DDBJ databases">
        <title>Black Yeasts Isolated from many extreme environments.</title>
        <authorList>
            <person name="Coleine C."/>
            <person name="Stajich J.E."/>
            <person name="Selbmann L."/>
        </authorList>
    </citation>
    <scope>NUCLEOTIDE SEQUENCE</scope>
    <source>
        <strain evidence="11">CCFEE 5312</strain>
    </source>
</reference>
<sequence>MAYDLESAHGQPRELDISPSEKPLRPLTTDEKLAATRVDVDSRGSGSTRVVEYNNTLVKQDNGILSKLRDFEALLDRKLGVESEAIDRKLPEDRQPQPWHAQAVMALLWASGTMNVSCFATGFLGHTFELSLKQSLLIIIFASVLGGAVSGFCATFGAATGLRQISVGRYSMGWYPNKLVALLNTVQQLGWSAVGCITGGLALQGVSNGNISIAVGIVIIAVCSLAISFIGLRAILVYEKYAWLVYFIIFMIIFGQTGPYTDNTTPASLTGATLSGTVLSLLAIVYGSSASWCTIASDYYVHYPATVSRTKVSILTTLGIALPTSIGMCAGAVVAFAMNNRPDWAAANERGLGFLIRDMLHPRGFADFILVLLVLSGINMNIINTYSAAISCQQFARPFSRIPRFIWTIACFGVIVALALAGRNQLYQYLENFLSLLGYWCTSYFVIVFTEHWYFRKGDFGKYDLEGWNDPARLPVGWAAGTAFALGIVAWVMGMNETWYVGPLSATIGQFGGDVANQFTLVVTSLAYLPLRHLEYKYVGR</sequence>
<feature type="transmembrane region" description="Helical" evidence="10">
    <location>
        <begin position="179"/>
        <end position="203"/>
    </location>
</feature>
<dbReference type="Pfam" id="PF02133">
    <property type="entry name" value="Transp_cyt_pur"/>
    <property type="match status" value="1"/>
</dbReference>
<protein>
    <submittedName>
        <fullName evidence="11">Uncharacterized protein</fullName>
    </submittedName>
</protein>
<dbReference type="GO" id="GO:0022857">
    <property type="term" value="F:transmembrane transporter activity"/>
    <property type="evidence" value="ECO:0007669"/>
    <property type="project" value="InterPro"/>
</dbReference>
<evidence type="ECO:0000256" key="8">
    <source>
        <dbReference type="PIRNR" id="PIRNR002744"/>
    </source>
</evidence>
<evidence type="ECO:0000256" key="6">
    <source>
        <dbReference type="ARBA" id="ARBA00022989"/>
    </source>
</evidence>
<evidence type="ECO:0000256" key="7">
    <source>
        <dbReference type="ARBA" id="ARBA00023136"/>
    </source>
</evidence>
<evidence type="ECO:0000313" key="12">
    <source>
        <dbReference type="Proteomes" id="UP001271007"/>
    </source>
</evidence>
<dbReference type="PIRSF" id="PIRSF002744">
    <property type="entry name" value="Pur-cyt_permease"/>
    <property type="match status" value="1"/>
</dbReference>
<keyword evidence="6 10" id="KW-1133">Transmembrane helix</keyword>
<feature type="transmembrane region" description="Helical" evidence="10">
    <location>
        <begin position="136"/>
        <end position="159"/>
    </location>
</feature>
<dbReference type="InterPro" id="IPR001248">
    <property type="entry name" value="Pur-cyt_permease"/>
</dbReference>
<dbReference type="PANTHER" id="PTHR31806:SF7">
    <property type="entry name" value="TRANSPORTER, PUTATIVE (AFU_ORTHOLOGUE AFUA_2G04690)-RELATED"/>
    <property type="match status" value="1"/>
</dbReference>
<evidence type="ECO:0000256" key="1">
    <source>
        <dbReference type="ARBA" id="ARBA00004141"/>
    </source>
</evidence>
<dbReference type="InterPro" id="IPR026030">
    <property type="entry name" value="Pur-cyt_permease_Fcy2/21/22"/>
</dbReference>
<dbReference type="GO" id="GO:0005886">
    <property type="term" value="C:plasma membrane"/>
    <property type="evidence" value="ECO:0007669"/>
    <property type="project" value="TreeGrafter"/>
</dbReference>
<dbReference type="EMBL" id="JAWDJX010000028">
    <property type="protein sequence ID" value="KAK3051065.1"/>
    <property type="molecule type" value="Genomic_DNA"/>
</dbReference>
<keyword evidence="3 8" id="KW-0813">Transport</keyword>
<dbReference type="GO" id="GO:0000329">
    <property type="term" value="C:fungal-type vacuole membrane"/>
    <property type="evidence" value="ECO:0007669"/>
    <property type="project" value="TreeGrafter"/>
</dbReference>
<dbReference type="Gene3D" id="1.10.4160.10">
    <property type="entry name" value="Hydantoin permease"/>
    <property type="match status" value="1"/>
</dbReference>
<comment type="similarity">
    <text evidence="2 8">Belongs to the purine-cytosine permease (2.A.39) family.</text>
</comment>
<feature type="transmembrane region" description="Helical" evidence="10">
    <location>
        <begin position="209"/>
        <end position="229"/>
    </location>
</feature>
<dbReference type="AlphaFoldDB" id="A0AAJ0DIW8"/>
<keyword evidence="5 10" id="KW-0812">Transmembrane</keyword>
<evidence type="ECO:0000256" key="2">
    <source>
        <dbReference type="ARBA" id="ARBA00008974"/>
    </source>
</evidence>
<proteinExistence type="inferred from homology"/>
<evidence type="ECO:0000256" key="5">
    <source>
        <dbReference type="ARBA" id="ARBA00022692"/>
    </source>
</evidence>
<keyword evidence="7 8" id="KW-0472">Membrane</keyword>
<dbReference type="GO" id="GO:0015851">
    <property type="term" value="P:nucleobase transport"/>
    <property type="evidence" value="ECO:0007669"/>
    <property type="project" value="UniProtKB-ARBA"/>
</dbReference>
<name>A0AAJ0DIW8_9PEZI</name>
<accession>A0AAJ0DIW8</accession>
<feature type="transmembrane region" description="Helical" evidence="10">
    <location>
        <begin position="476"/>
        <end position="495"/>
    </location>
</feature>
<evidence type="ECO:0000313" key="11">
    <source>
        <dbReference type="EMBL" id="KAK3051065.1"/>
    </source>
</evidence>
<feature type="transmembrane region" description="Helical" evidence="10">
    <location>
        <begin position="433"/>
        <end position="455"/>
    </location>
</feature>
<feature type="transmembrane region" description="Helical" evidence="10">
    <location>
        <begin position="515"/>
        <end position="531"/>
    </location>
</feature>
<evidence type="ECO:0000256" key="4">
    <source>
        <dbReference type="ARBA" id="ARBA00022553"/>
    </source>
</evidence>
<evidence type="ECO:0000256" key="10">
    <source>
        <dbReference type="SAM" id="Phobius"/>
    </source>
</evidence>
<dbReference type="PANTHER" id="PTHR31806">
    <property type="entry name" value="PURINE-CYTOSINE PERMEASE FCY2-RELATED"/>
    <property type="match status" value="1"/>
</dbReference>
<organism evidence="11 12">
    <name type="scientific">Extremus antarcticus</name>
    <dbReference type="NCBI Taxonomy" id="702011"/>
    <lineage>
        <taxon>Eukaryota</taxon>
        <taxon>Fungi</taxon>
        <taxon>Dikarya</taxon>
        <taxon>Ascomycota</taxon>
        <taxon>Pezizomycotina</taxon>
        <taxon>Dothideomycetes</taxon>
        <taxon>Dothideomycetidae</taxon>
        <taxon>Mycosphaerellales</taxon>
        <taxon>Extremaceae</taxon>
        <taxon>Extremus</taxon>
    </lineage>
</organism>
<feature type="transmembrane region" description="Helical" evidence="10">
    <location>
        <begin position="241"/>
        <end position="258"/>
    </location>
</feature>
<comment type="caution">
    <text evidence="11">The sequence shown here is derived from an EMBL/GenBank/DDBJ whole genome shotgun (WGS) entry which is preliminary data.</text>
</comment>
<evidence type="ECO:0000256" key="3">
    <source>
        <dbReference type="ARBA" id="ARBA00022448"/>
    </source>
</evidence>
<feature type="transmembrane region" description="Helical" evidence="10">
    <location>
        <begin position="313"/>
        <end position="338"/>
    </location>
</feature>